<evidence type="ECO:0000313" key="3">
    <source>
        <dbReference type="Proteomes" id="UP000504635"/>
    </source>
</evidence>
<dbReference type="CTD" id="31186"/>
<dbReference type="GO" id="GO:0005739">
    <property type="term" value="C:mitochondrion"/>
    <property type="evidence" value="ECO:0007669"/>
    <property type="project" value="TreeGrafter"/>
</dbReference>
<accession>A0A6J2XYX1</accession>
<evidence type="ECO:0000313" key="4">
    <source>
        <dbReference type="RefSeq" id="XP_030756657.1"/>
    </source>
</evidence>
<dbReference type="FunCoup" id="A0A6J2XYX1">
    <property type="interactions" value="1890"/>
</dbReference>
<proteinExistence type="inferred from homology"/>
<dbReference type="InterPro" id="IPR045297">
    <property type="entry name" value="Complex1_LYR_LYRM4"/>
</dbReference>
<dbReference type="CDD" id="cd20264">
    <property type="entry name" value="Complex1_LYR_LYRM4"/>
    <property type="match status" value="1"/>
</dbReference>
<dbReference type="GO" id="GO:0016226">
    <property type="term" value="P:iron-sulfur cluster assembly"/>
    <property type="evidence" value="ECO:0007669"/>
    <property type="project" value="InterPro"/>
</dbReference>
<dbReference type="KEGG" id="soy:115882600"/>
<reference evidence="4" key="1">
    <citation type="submission" date="2025-08" db="UniProtKB">
        <authorList>
            <consortium name="RefSeq"/>
        </authorList>
    </citation>
    <scope>IDENTIFICATION</scope>
    <source>
        <tissue evidence="4">Gonads</tissue>
    </source>
</reference>
<dbReference type="Pfam" id="PF05347">
    <property type="entry name" value="Complex1_LYR"/>
    <property type="match status" value="1"/>
</dbReference>
<evidence type="ECO:0000259" key="2">
    <source>
        <dbReference type="Pfam" id="PF05347"/>
    </source>
</evidence>
<dbReference type="AlphaFoldDB" id="A0A6J2XYX1"/>
<protein>
    <submittedName>
        <fullName evidence="4">LYR motif-containing protein 4</fullName>
    </submittedName>
</protein>
<dbReference type="GeneID" id="115882600"/>
<dbReference type="InterPro" id="IPR008011">
    <property type="entry name" value="Complex1_LYR_dom"/>
</dbReference>
<gene>
    <name evidence="4" type="primary">LOC115882600</name>
</gene>
<name>A0A6J2XYX1_SITOR</name>
<dbReference type="RefSeq" id="XP_030756657.1">
    <property type="nucleotide sequence ID" value="XM_030900797.1"/>
</dbReference>
<dbReference type="InParanoid" id="A0A6J2XYX1"/>
<keyword evidence="3" id="KW-1185">Reference proteome</keyword>
<dbReference type="GO" id="GO:1990221">
    <property type="term" value="C:L-cysteine desulfurase complex"/>
    <property type="evidence" value="ECO:0007669"/>
    <property type="project" value="TreeGrafter"/>
</dbReference>
<organism evidence="3 4">
    <name type="scientific">Sitophilus oryzae</name>
    <name type="common">Rice weevil</name>
    <name type="synonym">Curculio oryzae</name>
    <dbReference type="NCBI Taxonomy" id="7048"/>
    <lineage>
        <taxon>Eukaryota</taxon>
        <taxon>Metazoa</taxon>
        <taxon>Ecdysozoa</taxon>
        <taxon>Arthropoda</taxon>
        <taxon>Hexapoda</taxon>
        <taxon>Insecta</taxon>
        <taxon>Pterygota</taxon>
        <taxon>Neoptera</taxon>
        <taxon>Endopterygota</taxon>
        <taxon>Coleoptera</taxon>
        <taxon>Polyphaga</taxon>
        <taxon>Cucujiformia</taxon>
        <taxon>Curculionidae</taxon>
        <taxon>Dryophthorinae</taxon>
        <taxon>Sitophilus</taxon>
    </lineage>
</organism>
<feature type="domain" description="Complex 1 LYR protein" evidence="2">
    <location>
        <begin position="24"/>
        <end position="80"/>
    </location>
</feature>
<dbReference type="OrthoDB" id="275715at2759"/>
<dbReference type="InterPro" id="IPR051522">
    <property type="entry name" value="ISC_assembly_LYR"/>
</dbReference>
<dbReference type="Proteomes" id="UP000504635">
    <property type="component" value="Unplaced"/>
</dbReference>
<evidence type="ECO:0000256" key="1">
    <source>
        <dbReference type="ARBA" id="ARBA00009508"/>
    </source>
</evidence>
<dbReference type="PANTHER" id="PTHR13166:SF7">
    <property type="entry name" value="LYR MOTIF-CONTAINING PROTEIN 4"/>
    <property type="match status" value="1"/>
</dbReference>
<sequence length="105" mass="12729">MIFSRYQRLFVKIYLNFDMSTKSKVLKLYKSLLRESEKFASYNFRLYAIDRVKYGFRENKNVNDTEILRNKIAEAHKNLEIIKRQTLISQMYKTEKLVIENIAHK</sequence>
<comment type="similarity">
    <text evidence="1">Belongs to the complex I LYR family.</text>
</comment>
<dbReference type="PANTHER" id="PTHR13166">
    <property type="entry name" value="PROTEIN C6ORF149"/>
    <property type="match status" value="1"/>
</dbReference>